<keyword evidence="1" id="KW-0812">Transmembrane</keyword>
<gene>
    <name evidence="2" type="ORF">BRI6_3306</name>
    <name evidence="3" type="ORF">BRI9_3368</name>
    <name evidence="4" type="ORF">IVO3_3363</name>
    <name evidence="5" type="ORF">RAN7_3336</name>
</gene>
<evidence type="ECO:0000313" key="3">
    <source>
        <dbReference type="EMBL" id="VFR61598.1"/>
    </source>
</evidence>
<organism evidence="2">
    <name type="scientific">plant metagenome</name>
    <dbReference type="NCBI Taxonomy" id="1297885"/>
    <lineage>
        <taxon>unclassified sequences</taxon>
        <taxon>metagenomes</taxon>
        <taxon>organismal metagenomes</taxon>
    </lineage>
</organism>
<evidence type="ECO:0000313" key="5">
    <source>
        <dbReference type="EMBL" id="VFS28567.1"/>
    </source>
</evidence>
<accession>A0A484RWQ4</accession>
<reference evidence="2" key="1">
    <citation type="submission" date="2019-03" db="EMBL/GenBank/DDBJ databases">
        <authorList>
            <person name="Danneels B."/>
        </authorList>
    </citation>
    <scope>NUCLEOTIDE SEQUENCE</scope>
</reference>
<proteinExistence type="predicted"/>
<keyword evidence="1" id="KW-0472">Membrane</keyword>
<evidence type="ECO:0000256" key="1">
    <source>
        <dbReference type="SAM" id="Phobius"/>
    </source>
</evidence>
<evidence type="ECO:0000313" key="4">
    <source>
        <dbReference type="EMBL" id="VFR96912.1"/>
    </source>
</evidence>
<keyword evidence="1" id="KW-1133">Transmembrane helix</keyword>
<dbReference type="EMBL" id="CAADIK010000005">
    <property type="protein sequence ID" value="VFR61598.1"/>
    <property type="molecule type" value="Genomic_DNA"/>
</dbReference>
<name>A0A484RWQ4_9ZZZZ</name>
<feature type="transmembrane region" description="Helical" evidence="1">
    <location>
        <begin position="19"/>
        <end position="39"/>
    </location>
</feature>
<sequence length="57" mass="6043">MTPFAPSASSPRPAARRRWLLAAGGLALAAVLGIGFWGYTQPGMMLNWETVAAFCGF</sequence>
<evidence type="ECO:0000313" key="2">
    <source>
        <dbReference type="EMBL" id="VFR54678.1"/>
    </source>
</evidence>
<dbReference type="EMBL" id="CAADII010000032">
    <property type="protein sequence ID" value="VFR54678.1"/>
    <property type="molecule type" value="Genomic_DNA"/>
</dbReference>
<dbReference type="EMBL" id="CAADIP010000052">
    <property type="protein sequence ID" value="VFR96912.1"/>
    <property type="molecule type" value="Genomic_DNA"/>
</dbReference>
<protein>
    <submittedName>
        <fullName evidence="2">Uncharacterized protein</fullName>
    </submittedName>
</protein>
<dbReference type="AlphaFoldDB" id="A0A484RWQ4"/>
<dbReference type="EMBL" id="CAADIZ010000047">
    <property type="protein sequence ID" value="VFS28567.1"/>
    <property type="molecule type" value="Genomic_DNA"/>
</dbReference>